<dbReference type="Pfam" id="PF10262">
    <property type="entry name" value="Rdx"/>
    <property type="match status" value="1"/>
</dbReference>
<proteinExistence type="predicted"/>
<dbReference type="Proteomes" id="UP000305095">
    <property type="component" value="Unassembled WGS sequence"/>
</dbReference>
<dbReference type="EMBL" id="SZZP01000002">
    <property type="protein sequence ID" value="TKV83107.1"/>
    <property type="molecule type" value="Genomic_DNA"/>
</dbReference>
<reference evidence="2 3" key="1">
    <citation type="submission" date="2019-05" db="EMBL/GenBank/DDBJ databases">
        <title>Draft Genome of Bradyrhizobium elkanii strain SEMIA 938, Used in Commercial Inoculants for Lupinus spp. in Brazil.</title>
        <authorList>
            <person name="Hungria M."/>
            <person name="Delamuta J.R.M."/>
            <person name="Ribeiro R.A."/>
            <person name="Nogueira M.A."/>
        </authorList>
    </citation>
    <scope>NUCLEOTIDE SEQUENCE [LARGE SCALE GENOMIC DNA]</scope>
    <source>
        <strain evidence="2 3">Semia 938</strain>
    </source>
</reference>
<dbReference type="InterPro" id="IPR036249">
    <property type="entry name" value="Thioredoxin-like_sf"/>
</dbReference>
<comment type="caution">
    <text evidence="2">The sequence shown here is derived from an EMBL/GenBank/DDBJ whole genome shotgun (WGS) entry which is preliminary data.</text>
</comment>
<sequence>MRNVSITFCRPCGYERRAKEAAALLRERLGVDATLIPGKGGIFEVKLGDEVVARRAKGHFPDAAEIVAAVTAARDR</sequence>
<dbReference type="Gene3D" id="3.40.30.10">
    <property type="entry name" value="Glutaredoxin"/>
    <property type="match status" value="1"/>
</dbReference>
<dbReference type="RefSeq" id="WP_137476610.1">
    <property type="nucleotide sequence ID" value="NZ_SZZP01000002.1"/>
</dbReference>
<accession>A0A4U6S5I4</accession>
<dbReference type="InterPro" id="IPR011893">
    <property type="entry name" value="Selenoprotein_Rdx-typ"/>
</dbReference>
<dbReference type="AlphaFoldDB" id="A0A4U6S5I4"/>
<gene>
    <name evidence="2" type="ORF">FDV58_02355</name>
</gene>
<evidence type="ECO:0000313" key="3">
    <source>
        <dbReference type="Proteomes" id="UP000305095"/>
    </source>
</evidence>
<dbReference type="NCBIfam" id="TIGR02174">
    <property type="entry name" value="CXXU_selWTH"/>
    <property type="match status" value="1"/>
</dbReference>
<evidence type="ECO:0000256" key="1">
    <source>
        <dbReference type="ARBA" id="ARBA00023284"/>
    </source>
</evidence>
<protein>
    <submittedName>
        <fullName evidence="2">SelT/SelW/SelH family protein</fullName>
    </submittedName>
</protein>
<dbReference type="SUPFAM" id="SSF52833">
    <property type="entry name" value="Thioredoxin-like"/>
    <property type="match status" value="1"/>
</dbReference>
<name>A0A4U6S5I4_BRAEL</name>
<organism evidence="2 3">
    <name type="scientific">Bradyrhizobium elkanii</name>
    <dbReference type="NCBI Taxonomy" id="29448"/>
    <lineage>
        <taxon>Bacteria</taxon>
        <taxon>Pseudomonadati</taxon>
        <taxon>Pseudomonadota</taxon>
        <taxon>Alphaproteobacteria</taxon>
        <taxon>Hyphomicrobiales</taxon>
        <taxon>Nitrobacteraceae</taxon>
        <taxon>Bradyrhizobium</taxon>
    </lineage>
</organism>
<evidence type="ECO:0000313" key="2">
    <source>
        <dbReference type="EMBL" id="TKV83107.1"/>
    </source>
</evidence>
<keyword evidence="1" id="KW-0676">Redox-active center</keyword>